<sequence length="832" mass="95774">MSEAELLDEIPPNGKVLPSHIARKMKRTNALQLIRRNPDEIAKMHPALLISMRTIGLTITERRALYEHLRPIGPIFETFKGKGKASEKYKWYSMMKDNFKEKLLMYKSHLNQYGSPDNHHCPLVGRQCPVNHDREFDYSGNYGWTDQPVYAALKAVGAPDKYDPVEVIKVAEFQSAQKAMKRDHALKEHYRGKLLEVNKAKSSCNTMEAIMIKMELGMEKWMEDRMNIEMRRLLLSHDMKIKEAASFNEVLTECKLGTMGMCSRAGMQVSGKKTQASFNDPRSALECFLSDEVKETFDVFTKFVLSRMDHITIGDEKIRGMILALSGLLSELKERNTKTVVALGASKGDRSRVLKTEEVIMKELKEKKRTAEVAIIVRSIKREAKRKSKLRGETREFLFTLHKYLDCRRQMDAKYLEVDEFQMIAAFPVDVDTPTMFAVKDQQQSVDGMPVQTLDDLYKAAKVAAPIFHDFIDGIIEMLCDRFRHQREGISFVKAGLKSRKRSNDKAANDYGDREPGPGISWLYDIIRGSIEFGSATQVIQFVDLMMKEESIRVVKAKNRFRNPSLTGYRDVNIQFQLNTMQGFFHICEIQLHHSEIYKLDKVLMSHDYYEYFRTYFAGATHSLKDRLDDLKLIISQGGDLDEYLLNELLERNKNERRLERLGALFELSLCEYHFALGVYGKLFEIRVQKHGPRHPLVAKAYTNMANVLEKQGKLDEAMELHKASQEVNKRTHGGKHESVANTYEHMAMILKEQLEYAHAIKYFEMALEINKEIHGEKNSLVANTLNNIAVVYQEQGNLDKALVLYQESLALTENFLLIRIGQSQQPTATWR</sequence>
<keyword evidence="1" id="KW-0677">Repeat</keyword>
<reference evidence="4" key="1">
    <citation type="submission" date="2023-08" db="EMBL/GenBank/DDBJ databases">
        <authorList>
            <person name="Audoor S."/>
            <person name="Bilcke G."/>
        </authorList>
    </citation>
    <scope>NUCLEOTIDE SEQUENCE</scope>
</reference>
<gene>
    <name evidence="4" type="ORF">CYCCA115_LOCUS18437</name>
</gene>
<evidence type="ECO:0000256" key="2">
    <source>
        <dbReference type="ARBA" id="ARBA00022803"/>
    </source>
</evidence>
<feature type="repeat" description="TPR" evidence="3">
    <location>
        <begin position="783"/>
        <end position="816"/>
    </location>
</feature>
<dbReference type="AlphaFoldDB" id="A0AAD2JL12"/>
<dbReference type="PROSITE" id="PS50005">
    <property type="entry name" value="TPR"/>
    <property type="match status" value="3"/>
</dbReference>
<evidence type="ECO:0000256" key="3">
    <source>
        <dbReference type="PROSITE-ProRule" id="PRU00339"/>
    </source>
</evidence>
<evidence type="ECO:0000256" key="1">
    <source>
        <dbReference type="ARBA" id="ARBA00022737"/>
    </source>
</evidence>
<keyword evidence="5" id="KW-1185">Reference proteome</keyword>
<feature type="repeat" description="TPR" evidence="3">
    <location>
        <begin position="699"/>
        <end position="732"/>
    </location>
</feature>
<organism evidence="4 5">
    <name type="scientific">Cylindrotheca closterium</name>
    <dbReference type="NCBI Taxonomy" id="2856"/>
    <lineage>
        <taxon>Eukaryota</taxon>
        <taxon>Sar</taxon>
        <taxon>Stramenopiles</taxon>
        <taxon>Ochrophyta</taxon>
        <taxon>Bacillariophyta</taxon>
        <taxon>Bacillariophyceae</taxon>
        <taxon>Bacillariophycidae</taxon>
        <taxon>Bacillariales</taxon>
        <taxon>Bacillariaceae</taxon>
        <taxon>Cylindrotheca</taxon>
    </lineage>
</organism>
<dbReference type="InterPro" id="IPR019734">
    <property type="entry name" value="TPR_rpt"/>
</dbReference>
<evidence type="ECO:0008006" key="6">
    <source>
        <dbReference type="Google" id="ProtNLM"/>
    </source>
</evidence>
<evidence type="ECO:0000313" key="5">
    <source>
        <dbReference type="Proteomes" id="UP001295423"/>
    </source>
</evidence>
<evidence type="ECO:0000313" key="4">
    <source>
        <dbReference type="EMBL" id="CAJ1960021.1"/>
    </source>
</evidence>
<feature type="repeat" description="TPR" evidence="3">
    <location>
        <begin position="741"/>
        <end position="774"/>
    </location>
</feature>
<dbReference type="PANTHER" id="PTHR45641:SF19">
    <property type="entry name" value="NEPHROCYSTIN-3"/>
    <property type="match status" value="1"/>
</dbReference>
<dbReference type="SMART" id="SM00028">
    <property type="entry name" value="TPR"/>
    <property type="match status" value="3"/>
</dbReference>
<proteinExistence type="predicted"/>
<dbReference type="Pfam" id="PF13424">
    <property type="entry name" value="TPR_12"/>
    <property type="match status" value="2"/>
</dbReference>
<keyword evidence="2 3" id="KW-0802">TPR repeat</keyword>
<dbReference type="Proteomes" id="UP001295423">
    <property type="component" value="Unassembled WGS sequence"/>
</dbReference>
<name>A0AAD2JL12_9STRA</name>
<dbReference type="PANTHER" id="PTHR45641">
    <property type="entry name" value="TETRATRICOPEPTIDE REPEAT PROTEIN (AFU_ORTHOLOGUE AFUA_6G03870)"/>
    <property type="match status" value="1"/>
</dbReference>
<dbReference type="EMBL" id="CAKOGP040002036">
    <property type="protein sequence ID" value="CAJ1960021.1"/>
    <property type="molecule type" value="Genomic_DNA"/>
</dbReference>
<protein>
    <recommendedName>
        <fullName evidence="6">Kinesin light chain</fullName>
    </recommendedName>
</protein>
<comment type="caution">
    <text evidence="4">The sequence shown here is derived from an EMBL/GenBank/DDBJ whole genome shotgun (WGS) entry which is preliminary data.</text>
</comment>
<accession>A0AAD2JL12</accession>
<dbReference type="SUPFAM" id="SSF48452">
    <property type="entry name" value="TPR-like"/>
    <property type="match status" value="1"/>
</dbReference>
<dbReference type="Gene3D" id="1.25.40.10">
    <property type="entry name" value="Tetratricopeptide repeat domain"/>
    <property type="match status" value="1"/>
</dbReference>
<dbReference type="InterPro" id="IPR011990">
    <property type="entry name" value="TPR-like_helical_dom_sf"/>
</dbReference>